<gene>
    <name evidence="1" type="ORF">TRP8649_00734</name>
</gene>
<evidence type="ECO:0000313" key="1">
    <source>
        <dbReference type="EMBL" id="SMX26649.1"/>
    </source>
</evidence>
<reference evidence="2" key="1">
    <citation type="submission" date="2017-05" db="EMBL/GenBank/DDBJ databases">
        <authorList>
            <person name="Rodrigo-Torres L."/>
            <person name="Arahal R. D."/>
            <person name="Lucena T."/>
        </authorList>
    </citation>
    <scope>NUCLEOTIDE SEQUENCE [LARGE SCALE GENOMIC DNA]</scope>
    <source>
        <strain evidence="2">CECT 8649</strain>
    </source>
</reference>
<dbReference type="EMBL" id="FXXP01000001">
    <property type="protein sequence ID" value="SMX26649.1"/>
    <property type="molecule type" value="Genomic_DNA"/>
</dbReference>
<dbReference type="Proteomes" id="UP000225972">
    <property type="component" value="Unassembled WGS sequence"/>
</dbReference>
<accession>A0A238J7T3</accession>
<protein>
    <submittedName>
        <fullName evidence="1">Uncharacterized protein</fullName>
    </submittedName>
</protein>
<sequence length="33" mass="3746">MPVALITYEAISNIYGEAFAKTWFRPISNARKS</sequence>
<keyword evidence="2" id="KW-1185">Reference proteome</keyword>
<proteinExistence type="predicted"/>
<name>A0A238J7T3_9RHOB</name>
<organism evidence="1 2">
    <name type="scientific">Pelagimonas phthalicica</name>
    <dbReference type="NCBI Taxonomy" id="1037362"/>
    <lineage>
        <taxon>Bacteria</taxon>
        <taxon>Pseudomonadati</taxon>
        <taxon>Pseudomonadota</taxon>
        <taxon>Alphaproteobacteria</taxon>
        <taxon>Rhodobacterales</taxon>
        <taxon>Roseobacteraceae</taxon>
        <taxon>Pelagimonas</taxon>
    </lineage>
</organism>
<evidence type="ECO:0000313" key="2">
    <source>
        <dbReference type="Proteomes" id="UP000225972"/>
    </source>
</evidence>
<dbReference type="AlphaFoldDB" id="A0A238J7T3"/>